<evidence type="ECO:0000256" key="8">
    <source>
        <dbReference type="PROSITE-ProRule" id="PRU00282"/>
    </source>
</evidence>
<dbReference type="Proteomes" id="UP001186944">
    <property type="component" value="Unassembled WGS sequence"/>
</dbReference>
<dbReference type="Pfam" id="PF00153">
    <property type="entry name" value="Mito_carr"/>
    <property type="match status" value="2"/>
</dbReference>
<keyword evidence="4 8" id="KW-0812">Transmembrane</keyword>
<evidence type="ECO:0000256" key="2">
    <source>
        <dbReference type="ARBA" id="ARBA00006375"/>
    </source>
</evidence>
<reference evidence="10" key="1">
    <citation type="submission" date="2019-08" db="EMBL/GenBank/DDBJ databases">
        <title>The improved chromosome-level genome for the pearl oyster Pinctada fucata martensii using PacBio sequencing and Hi-C.</title>
        <authorList>
            <person name="Zheng Z."/>
        </authorList>
    </citation>
    <scope>NUCLEOTIDE SEQUENCE</scope>
    <source>
        <strain evidence="10">ZZ-2019</strain>
        <tissue evidence="10">Adductor muscle</tissue>
    </source>
</reference>
<dbReference type="Gene3D" id="1.50.40.10">
    <property type="entry name" value="Mitochondrial carrier domain"/>
    <property type="match status" value="2"/>
</dbReference>
<evidence type="ECO:0000256" key="4">
    <source>
        <dbReference type="ARBA" id="ARBA00022692"/>
    </source>
</evidence>
<dbReference type="InterPro" id="IPR018108">
    <property type="entry name" value="MCP_transmembrane"/>
</dbReference>
<sequence>MFNITWEAVEQSSIPKYRGMLSTLRIIIKEEGVRSIYNGISPGLQRQMCFSVIKLGLYDEVKMRYTKLIYGGCVPNMVRNSIVNVGEIVTYDVIKDLLIMNKVMTDGVPCHLLSAAGAGFCATVVASPVDVVKTRFMNSPQGEYRGVFDCALSVWREGKLRAFYKGFVPSFMRVGSWNIVMFLSYEQLKKAIVKQLSITDEVEDYPFEGQDDAVMT</sequence>
<keyword evidence="7 8" id="KW-0472">Membrane</keyword>
<evidence type="ECO:0000313" key="11">
    <source>
        <dbReference type="Proteomes" id="UP001186944"/>
    </source>
</evidence>
<evidence type="ECO:0000256" key="9">
    <source>
        <dbReference type="RuleBase" id="RU000488"/>
    </source>
</evidence>
<dbReference type="PROSITE" id="PS50920">
    <property type="entry name" value="SOLCAR"/>
    <property type="match status" value="2"/>
</dbReference>
<evidence type="ECO:0000256" key="1">
    <source>
        <dbReference type="ARBA" id="ARBA00004141"/>
    </source>
</evidence>
<feature type="repeat" description="Solcar" evidence="8">
    <location>
        <begin position="1"/>
        <end position="64"/>
    </location>
</feature>
<dbReference type="InterPro" id="IPR050391">
    <property type="entry name" value="Mito_Metabolite_Transporter"/>
</dbReference>
<evidence type="ECO:0000256" key="7">
    <source>
        <dbReference type="ARBA" id="ARBA00023136"/>
    </source>
</evidence>
<evidence type="ECO:0000313" key="10">
    <source>
        <dbReference type="EMBL" id="KAK3093128.1"/>
    </source>
</evidence>
<name>A0AA89BW90_PINIB</name>
<accession>A0AA89BW90</accession>
<dbReference type="EMBL" id="VSWD01000009">
    <property type="protein sequence ID" value="KAK3093128.1"/>
    <property type="molecule type" value="Genomic_DNA"/>
</dbReference>
<proteinExistence type="inferred from homology"/>
<dbReference type="InterPro" id="IPR023395">
    <property type="entry name" value="MCP_dom_sf"/>
</dbReference>
<dbReference type="AlphaFoldDB" id="A0AA89BW90"/>
<comment type="similarity">
    <text evidence="2 9">Belongs to the mitochondrial carrier (TC 2.A.29) family.</text>
</comment>
<feature type="repeat" description="Solcar" evidence="8">
    <location>
        <begin position="106"/>
        <end position="191"/>
    </location>
</feature>
<keyword evidence="3 9" id="KW-0813">Transport</keyword>
<evidence type="ECO:0000256" key="6">
    <source>
        <dbReference type="ARBA" id="ARBA00022989"/>
    </source>
</evidence>
<comment type="caution">
    <text evidence="10">The sequence shown here is derived from an EMBL/GenBank/DDBJ whole genome shotgun (WGS) entry which is preliminary data.</text>
</comment>
<keyword evidence="5" id="KW-0677">Repeat</keyword>
<comment type="subcellular location">
    <subcellularLocation>
        <location evidence="1">Membrane</location>
        <topology evidence="1">Multi-pass membrane protein</topology>
    </subcellularLocation>
</comment>
<dbReference type="SUPFAM" id="SSF103506">
    <property type="entry name" value="Mitochondrial carrier"/>
    <property type="match status" value="1"/>
</dbReference>
<keyword evidence="6" id="KW-1133">Transmembrane helix</keyword>
<keyword evidence="11" id="KW-1185">Reference proteome</keyword>
<organism evidence="10 11">
    <name type="scientific">Pinctada imbricata</name>
    <name type="common">Atlantic pearl-oyster</name>
    <name type="synonym">Pinctada martensii</name>
    <dbReference type="NCBI Taxonomy" id="66713"/>
    <lineage>
        <taxon>Eukaryota</taxon>
        <taxon>Metazoa</taxon>
        <taxon>Spiralia</taxon>
        <taxon>Lophotrochozoa</taxon>
        <taxon>Mollusca</taxon>
        <taxon>Bivalvia</taxon>
        <taxon>Autobranchia</taxon>
        <taxon>Pteriomorphia</taxon>
        <taxon>Pterioida</taxon>
        <taxon>Pterioidea</taxon>
        <taxon>Pteriidae</taxon>
        <taxon>Pinctada</taxon>
    </lineage>
</organism>
<gene>
    <name evidence="10" type="ORF">FSP39_011442</name>
</gene>
<dbReference type="GO" id="GO:0016020">
    <property type="term" value="C:membrane"/>
    <property type="evidence" value="ECO:0007669"/>
    <property type="project" value="UniProtKB-SubCell"/>
</dbReference>
<evidence type="ECO:0000256" key="3">
    <source>
        <dbReference type="ARBA" id="ARBA00022448"/>
    </source>
</evidence>
<protein>
    <submittedName>
        <fullName evidence="10">Uncharacterized protein</fullName>
    </submittedName>
</protein>
<evidence type="ECO:0000256" key="5">
    <source>
        <dbReference type="ARBA" id="ARBA00022737"/>
    </source>
</evidence>
<dbReference type="PANTHER" id="PTHR45618">
    <property type="entry name" value="MITOCHONDRIAL DICARBOXYLATE CARRIER-RELATED"/>
    <property type="match status" value="1"/>
</dbReference>